<evidence type="ECO:0000313" key="1">
    <source>
        <dbReference type="EMBL" id="KZT75307.1"/>
    </source>
</evidence>
<name>A0A2Z6ZQH6_9LAMI</name>
<dbReference type="AlphaFoldDB" id="A0A2Z6ZQH6"/>
<dbReference type="Proteomes" id="UP000250235">
    <property type="component" value="Unassembled WGS sequence"/>
</dbReference>
<accession>A0A2Z6ZQH6</accession>
<protein>
    <submittedName>
        <fullName evidence="1">Uncharacterized protein</fullName>
    </submittedName>
</protein>
<gene>
    <name evidence="1" type="ORF">F511_47668</name>
</gene>
<proteinExistence type="predicted"/>
<sequence>MERPRVAAPFPAPSPLRRAMMARFVALLDARRGWPAAAHHRATLCRSYAACCVSIVRRWLAGVRPRALVRRARFFVSAAAGRSPLRRCRDGWS</sequence>
<dbReference type="EMBL" id="KV289520">
    <property type="protein sequence ID" value="KZT75307.1"/>
    <property type="molecule type" value="Genomic_DNA"/>
</dbReference>
<evidence type="ECO:0000313" key="2">
    <source>
        <dbReference type="Proteomes" id="UP000250235"/>
    </source>
</evidence>
<reference evidence="1 2" key="1">
    <citation type="journal article" date="2015" name="Proc. Natl. Acad. Sci. U.S.A.">
        <title>The resurrection genome of Boea hygrometrica: A blueprint for survival of dehydration.</title>
        <authorList>
            <person name="Xiao L."/>
            <person name="Yang G."/>
            <person name="Zhang L."/>
            <person name="Yang X."/>
            <person name="Zhao S."/>
            <person name="Ji Z."/>
            <person name="Zhou Q."/>
            <person name="Hu M."/>
            <person name="Wang Y."/>
            <person name="Chen M."/>
            <person name="Xu Y."/>
            <person name="Jin H."/>
            <person name="Xiao X."/>
            <person name="Hu G."/>
            <person name="Bao F."/>
            <person name="Hu Y."/>
            <person name="Wan P."/>
            <person name="Li L."/>
            <person name="Deng X."/>
            <person name="Kuang T."/>
            <person name="Xiang C."/>
            <person name="Zhu J.K."/>
            <person name="Oliver M.J."/>
            <person name="He Y."/>
        </authorList>
    </citation>
    <scope>NUCLEOTIDE SEQUENCE [LARGE SCALE GENOMIC DNA]</scope>
    <source>
        <strain evidence="2">cv. XS01</strain>
    </source>
</reference>
<organism evidence="1 2">
    <name type="scientific">Dorcoceras hygrometricum</name>
    <dbReference type="NCBI Taxonomy" id="472368"/>
    <lineage>
        <taxon>Eukaryota</taxon>
        <taxon>Viridiplantae</taxon>
        <taxon>Streptophyta</taxon>
        <taxon>Embryophyta</taxon>
        <taxon>Tracheophyta</taxon>
        <taxon>Spermatophyta</taxon>
        <taxon>Magnoliopsida</taxon>
        <taxon>eudicotyledons</taxon>
        <taxon>Gunneridae</taxon>
        <taxon>Pentapetalae</taxon>
        <taxon>asterids</taxon>
        <taxon>lamiids</taxon>
        <taxon>Lamiales</taxon>
        <taxon>Gesneriaceae</taxon>
        <taxon>Didymocarpoideae</taxon>
        <taxon>Trichosporeae</taxon>
        <taxon>Loxocarpinae</taxon>
        <taxon>Dorcoceras</taxon>
    </lineage>
</organism>
<keyword evidence="2" id="KW-1185">Reference proteome</keyword>